<protein>
    <submittedName>
        <fullName evidence="2">Uncharacterized protein</fullName>
    </submittedName>
</protein>
<sequence>MRSCTLDTPVQVYGVSSSIIVSGVTIALVIEIHLEPLAFIKGVVQIMSAARLLVRKYFEMVGPVWTQQSSELFVWALCIHTCRVLVGM</sequence>
<reference evidence="2 3" key="1">
    <citation type="submission" date="2021-06" db="EMBL/GenBank/DDBJ databases">
        <authorList>
            <person name="Palmer J.M."/>
        </authorList>
    </citation>
    <scope>NUCLEOTIDE SEQUENCE [LARGE SCALE GENOMIC DNA]</scope>
    <source>
        <strain evidence="2 3">CL_MEX2019</strain>
        <tissue evidence="2">Muscle</tissue>
    </source>
</reference>
<feature type="transmembrane region" description="Helical" evidence="1">
    <location>
        <begin position="12"/>
        <end position="30"/>
    </location>
</feature>
<evidence type="ECO:0000313" key="2">
    <source>
        <dbReference type="EMBL" id="MED6269130.1"/>
    </source>
</evidence>
<keyword evidence="3" id="KW-1185">Reference proteome</keyword>
<proteinExistence type="predicted"/>
<organism evidence="2 3">
    <name type="scientific">Characodon lateralis</name>
    <dbReference type="NCBI Taxonomy" id="208331"/>
    <lineage>
        <taxon>Eukaryota</taxon>
        <taxon>Metazoa</taxon>
        <taxon>Chordata</taxon>
        <taxon>Craniata</taxon>
        <taxon>Vertebrata</taxon>
        <taxon>Euteleostomi</taxon>
        <taxon>Actinopterygii</taxon>
        <taxon>Neopterygii</taxon>
        <taxon>Teleostei</taxon>
        <taxon>Neoteleostei</taxon>
        <taxon>Acanthomorphata</taxon>
        <taxon>Ovalentaria</taxon>
        <taxon>Atherinomorphae</taxon>
        <taxon>Cyprinodontiformes</taxon>
        <taxon>Goodeidae</taxon>
        <taxon>Characodon</taxon>
    </lineage>
</organism>
<keyword evidence="1" id="KW-0472">Membrane</keyword>
<evidence type="ECO:0000313" key="3">
    <source>
        <dbReference type="Proteomes" id="UP001352852"/>
    </source>
</evidence>
<dbReference type="EMBL" id="JAHUTJ010012586">
    <property type="protein sequence ID" value="MED6269130.1"/>
    <property type="molecule type" value="Genomic_DNA"/>
</dbReference>
<dbReference type="Proteomes" id="UP001352852">
    <property type="component" value="Unassembled WGS sequence"/>
</dbReference>
<gene>
    <name evidence="2" type="ORF">CHARACLAT_029994</name>
</gene>
<accession>A0ABU7D4S2</accession>
<keyword evidence="1" id="KW-0812">Transmembrane</keyword>
<keyword evidence="1" id="KW-1133">Transmembrane helix</keyword>
<comment type="caution">
    <text evidence="2">The sequence shown here is derived from an EMBL/GenBank/DDBJ whole genome shotgun (WGS) entry which is preliminary data.</text>
</comment>
<evidence type="ECO:0000256" key="1">
    <source>
        <dbReference type="SAM" id="Phobius"/>
    </source>
</evidence>
<name>A0ABU7D4S2_9TELE</name>